<sequence>MFYLNKLVFLSILSFFACSAAQATDEPKKEGTEQQQPVEEKDKQPEDQKNGEKKDDK</sequence>
<gene>
    <name evidence="3" type="ORF">HYD_4510</name>
</gene>
<feature type="region of interest" description="Disordered" evidence="1">
    <location>
        <begin position="23"/>
        <end position="57"/>
    </location>
</feature>
<evidence type="ECO:0000313" key="3">
    <source>
        <dbReference type="EMBL" id="BDB96318.1"/>
    </source>
</evidence>
<evidence type="ECO:0000256" key="2">
    <source>
        <dbReference type="SAM" id="SignalP"/>
    </source>
</evidence>
<evidence type="ECO:0008006" key="5">
    <source>
        <dbReference type="Google" id="ProtNLM"/>
    </source>
</evidence>
<feature type="signal peptide" evidence="2">
    <location>
        <begin position="1"/>
        <end position="23"/>
    </location>
</feature>
<reference evidence="3" key="1">
    <citation type="submission" date="2021-10" db="EMBL/GenBank/DDBJ databases">
        <title>Genome Sequence of The Candidatus Hydrogeosomobacter endosymbioticus, an Intracellular Bacterial Symbiont of the Anaerobic Ciliate GW7.</title>
        <authorList>
            <person name="Shiohama Y."/>
            <person name="Shinzato N."/>
        </authorList>
    </citation>
    <scope>NUCLEOTIDE SEQUENCE [LARGE SCALE GENOMIC DNA]</scope>
    <source>
        <strain evidence="3">200920</strain>
    </source>
</reference>
<keyword evidence="2" id="KW-0732">Signal</keyword>
<dbReference type="Proteomes" id="UP001320209">
    <property type="component" value="Chromosome"/>
</dbReference>
<proteinExistence type="predicted"/>
<feature type="compositionally biased region" description="Basic and acidic residues" evidence="1">
    <location>
        <begin position="25"/>
        <end position="57"/>
    </location>
</feature>
<accession>A0ABM7V942</accession>
<organism evidence="3 4">
    <name type="scientific">Candidatus Hydrogenosomobacter endosymbioticus</name>
    <dbReference type="NCBI Taxonomy" id="2558174"/>
    <lineage>
        <taxon>Bacteria</taxon>
        <taxon>Pseudomonadati</taxon>
        <taxon>Pseudomonadota</taxon>
        <taxon>Alphaproteobacteria</taxon>
        <taxon>Holosporales</taxon>
        <taxon>Holosporaceae</taxon>
        <taxon>Candidatus Hydrogenosomobacter</taxon>
    </lineage>
</organism>
<dbReference type="EMBL" id="AP025225">
    <property type="protein sequence ID" value="BDB96318.1"/>
    <property type="molecule type" value="Genomic_DNA"/>
</dbReference>
<dbReference type="PROSITE" id="PS51257">
    <property type="entry name" value="PROKAR_LIPOPROTEIN"/>
    <property type="match status" value="1"/>
</dbReference>
<protein>
    <recommendedName>
        <fullName evidence="5">Lipoprotein</fullName>
    </recommendedName>
</protein>
<dbReference type="RefSeq" id="WP_236864576.1">
    <property type="nucleotide sequence ID" value="NZ_AP025225.1"/>
</dbReference>
<name>A0ABM7V942_9PROT</name>
<evidence type="ECO:0000313" key="4">
    <source>
        <dbReference type="Proteomes" id="UP001320209"/>
    </source>
</evidence>
<feature type="chain" id="PRO_5045196477" description="Lipoprotein" evidence="2">
    <location>
        <begin position="24"/>
        <end position="57"/>
    </location>
</feature>
<evidence type="ECO:0000256" key="1">
    <source>
        <dbReference type="SAM" id="MobiDB-lite"/>
    </source>
</evidence>
<keyword evidence="4" id="KW-1185">Reference proteome</keyword>